<dbReference type="PANTHER" id="PTHR13608">
    <property type="entry name" value="ARMADILLO-LIKE HELICAL DOMAIN-CONTAINING PROTEIN 3"/>
    <property type="match status" value="1"/>
</dbReference>
<gene>
    <name evidence="1" type="ORF">M413DRAFT_208630</name>
</gene>
<dbReference type="InterPro" id="IPR039868">
    <property type="entry name" value="ARMD3-like"/>
</dbReference>
<evidence type="ECO:0000313" key="2">
    <source>
        <dbReference type="Proteomes" id="UP000053424"/>
    </source>
</evidence>
<accession>A0A0C3CG68</accession>
<protein>
    <submittedName>
        <fullName evidence="1">Uncharacterized protein</fullName>
    </submittedName>
</protein>
<dbReference type="EMBL" id="KN831769">
    <property type="protein sequence ID" value="KIM47750.1"/>
    <property type="molecule type" value="Genomic_DNA"/>
</dbReference>
<reference evidence="2" key="2">
    <citation type="submission" date="2015-01" db="EMBL/GenBank/DDBJ databases">
        <title>Evolutionary Origins and Diversification of the Mycorrhizal Mutualists.</title>
        <authorList>
            <consortium name="DOE Joint Genome Institute"/>
            <consortium name="Mycorrhizal Genomics Consortium"/>
            <person name="Kohler A."/>
            <person name="Kuo A."/>
            <person name="Nagy L.G."/>
            <person name="Floudas D."/>
            <person name="Copeland A."/>
            <person name="Barry K.W."/>
            <person name="Cichocki N."/>
            <person name="Veneault-Fourrey C."/>
            <person name="LaButti K."/>
            <person name="Lindquist E.A."/>
            <person name="Lipzen A."/>
            <person name="Lundell T."/>
            <person name="Morin E."/>
            <person name="Murat C."/>
            <person name="Riley R."/>
            <person name="Ohm R."/>
            <person name="Sun H."/>
            <person name="Tunlid A."/>
            <person name="Henrissat B."/>
            <person name="Grigoriev I.V."/>
            <person name="Hibbett D.S."/>
            <person name="Martin F."/>
        </authorList>
    </citation>
    <scope>NUCLEOTIDE SEQUENCE [LARGE SCALE GENOMIC DNA]</scope>
    <source>
        <strain evidence="2">h7</strain>
    </source>
</reference>
<reference evidence="1 2" key="1">
    <citation type="submission" date="2014-04" db="EMBL/GenBank/DDBJ databases">
        <authorList>
            <consortium name="DOE Joint Genome Institute"/>
            <person name="Kuo A."/>
            <person name="Gay G."/>
            <person name="Dore J."/>
            <person name="Kohler A."/>
            <person name="Nagy L.G."/>
            <person name="Floudas D."/>
            <person name="Copeland A."/>
            <person name="Barry K.W."/>
            <person name="Cichocki N."/>
            <person name="Veneault-Fourrey C."/>
            <person name="LaButti K."/>
            <person name="Lindquist E.A."/>
            <person name="Lipzen A."/>
            <person name="Lundell T."/>
            <person name="Morin E."/>
            <person name="Murat C."/>
            <person name="Sun H."/>
            <person name="Tunlid A."/>
            <person name="Henrissat B."/>
            <person name="Grigoriev I.V."/>
            <person name="Hibbett D.S."/>
            <person name="Martin F."/>
            <person name="Nordberg H.P."/>
            <person name="Cantor M.N."/>
            <person name="Hua S.X."/>
        </authorList>
    </citation>
    <scope>NUCLEOTIDE SEQUENCE [LARGE SCALE GENOMIC DNA]</scope>
    <source>
        <strain evidence="2">h7</strain>
    </source>
</reference>
<dbReference type="STRING" id="686832.A0A0C3CG68"/>
<dbReference type="AlphaFoldDB" id="A0A0C3CG68"/>
<keyword evidence="2" id="KW-1185">Reference proteome</keyword>
<dbReference type="HOGENOM" id="CLU_1224904_0_0_1"/>
<dbReference type="PANTHER" id="PTHR13608:SF3">
    <property type="entry name" value="ARMADILLO-LIKE HELICAL DOMAIN-CONTAINING PROTEIN 3"/>
    <property type="match status" value="1"/>
</dbReference>
<dbReference type="GO" id="GO:0005829">
    <property type="term" value="C:cytosol"/>
    <property type="evidence" value="ECO:0007669"/>
    <property type="project" value="TreeGrafter"/>
</dbReference>
<proteinExistence type="predicted"/>
<evidence type="ECO:0000313" key="1">
    <source>
        <dbReference type="EMBL" id="KIM47750.1"/>
    </source>
</evidence>
<sequence length="226" mass="25228">MSRKIEACVEQIGSAKYDDVKKANAIETQCILVTRVLAKNLTGWEVMEILAGSVSQSDVIFAEFTEVLDTIIGDSEAPASIRFQTLQLALTYMCGVAQLSTGAYFLRRDFFPSIVSFVKAPDLEQYTFEAIMFLAILANYHKSDAARLNPYLRRIKECTDGDFMRKLCWASNFALGTSIKAYQDISNDSLTSTLVSSLGSVITRLRPDRALSFTSQPVPRNKFKDM</sequence>
<name>A0A0C3CG68_HEBCY</name>
<dbReference type="Proteomes" id="UP000053424">
    <property type="component" value="Unassembled WGS sequence"/>
</dbReference>
<organism evidence="1 2">
    <name type="scientific">Hebeloma cylindrosporum</name>
    <dbReference type="NCBI Taxonomy" id="76867"/>
    <lineage>
        <taxon>Eukaryota</taxon>
        <taxon>Fungi</taxon>
        <taxon>Dikarya</taxon>
        <taxon>Basidiomycota</taxon>
        <taxon>Agaricomycotina</taxon>
        <taxon>Agaricomycetes</taxon>
        <taxon>Agaricomycetidae</taxon>
        <taxon>Agaricales</taxon>
        <taxon>Agaricineae</taxon>
        <taxon>Hymenogastraceae</taxon>
        <taxon>Hebeloma</taxon>
    </lineage>
</organism>
<dbReference type="OrthoDB" id="2012278at2759"/>